<evidence type="ECO:0000256" key="2">
    <source>
        <dbReference type="ARBA" id="ARBA00022729"/>
    </source>
</evidence>
<dbReference type="Proteomes" id="UP001059041">
    <property type="component" value="Linkage Group LG9"/>
</dbReference>
<dbReference type="GO" id="GO:0006508">
    <property type="term" value="P:proteolysis"/>
    <property type="evidence" value="ECO:0007669"/>
    <property type="project" value="UniProtKB-KW"/>
</dbReference>
<dbReference type="GO" id="GO:0004252">
    <property type="term" value="F:serine-type endopeptidase activity"/>
    <property type="evidence" value="ECO:0007669"/>
    <property type="project" value="InterPro"/>
</dbReference>
<name>A0A9W7WNP0_TRIRA</name>
<dbReference type="EMBL" id="JAFHDT010000009">
    <property type="protein sequence ID" value="KAI7805524.1"/>
    <property type="molecule type" value="Genomic_DNA"/>
</dbReference>
<dbReference type="PRINTS" id="PR00722">
    <property type="entry name" value="CHYMOTRYPSIN"/>
</dbReference>
<gene>
    <name evidence="11" type="ORF">IRJ41_010295</name>
</gene>
<keyword evidence="1 7" id="KW-0645">Protease</keyword>
<keyword evidence="2" id="KW-0732">Signal</keyword>
<evidence type="ECO:0000259" key="10">
    <source>
        <dbReference type="PROSITE" id="PS50240"/>
    </source>
</evidence>
<evidence type="ECO:0000256" key="9">
    <source>
        <dbReference type="SAM" id="Phobius"/>
    </source>
</evidence>
<keyword evidence="9" id="KW-1133">Transmembrane helix</keyword>
<organism evidence="11 12">
    <name type="scientific">Triplophysa rosa</name>
    <name type="common">Cave loach</name>
    <dbReference type="NCBI Taxonomy" id="992332"/>
    <lineage>
        <taxon>Eukaryota</taxon>
        <taxon>Metazoa</taxon>
        <taxon>Chordata</taxon>
        <taxon>Craniata</taxon>
        <taxon>Vertebrata</taxon>
        <taxon>Euteleostomi</taxon>
        <taxon>Actinopterygii</taxon>
        <taxon>Neopterygii</taxon>
        <taxon>Teleostei</taxon>
        <taxon>Ostariophysi</taxon>
        <taxon>Cypriniformes</taxon>
        <taxon>Nemacheilidae</taxon>
        <taxon>Triplophysa</taxon>
    </lineage>
</organism>
<keyword evidence="5" id="KW-1015">Disulfide bond</keyword>
<keyword evidence="9" id="KW-0472">Membrane</keyword>
<dbReference type="AlphaFoldDB" id="A0A9W7WNP0"/>
<evidence type="ECO:0000256" key="3">
    <source>
        <dbReference type="ARBA" id="ARBA00022801"/>
    </source>
</evidence>
<feature type="domain" description="Peptidase S1" evidence="10">
    <location>
        <begin position="88"/>
        <end position="323"/>
    </location>
</feature>
<keyword evidence="12" id="KW-1185">Reference proteome</keyword>
<reference evidence="11" key="1">
    <citation type="submission" date="2021-02" db="EMBL/GenBank/DDBJ databases">
        <title>Comparative genomics reveals that relaxation of natural selection precedes convergent phenotypic evolution of cavefish.</title>
        <authorList>
            <person name="Peng Z."/>
        </authorList>
    </citation>
    <scope>NUCLEOTIDE SEQUENCE</scope>
    <source>
        <tissue evidence="11">Muscle</tissue>
    </source>
</reference>
<dbReference type="FunFam" id="2.40.10.10:FF:000024">
    <property type="entry name" value="Serine protease 53"/>
    <property type="match status" value="1"/>
</dbReference>
<feature type="transmembrane region" description="Helical" evidence="9">
    <location>
        <begin position="58"/>
        <end position="77"/>
    </location>
</feature>
<feature type="region of interest" description="Disordered" evidence="8">
    <location>
        <begin position="1"/>
        <end position="30"/>
    </location>
</feature>
<sequence length="361" mass="39842">MPRCSQPGRPFPQWPHHARRRNPKNTAEKQQDIAAVTSGAHPWWYITNKLKNGRHQKMRFNAVCLCVAGVILITGSLCQLDAPIRPKIVGGNNAKQKDWPWQVSLRKFSDGEHYCGGSLISERWVLTAAHCLQGIEKTFMKVYLGHQGQTVPNPNEMSTGVSDMYPHHSYNSSTKDNDIALVQLSSTVYFTDYIRPVFLAGANSSFAAGTESRVTGWGAVQYGSSANAPTLQEGSVPIVDDSDCRKNSCFKVITDNMICAGEMYKSKVDACQGDSGGPLVSKKGSQWIQSGIVSFGEGCGTPSCPGVYTRVSKYENWIKSHTIGYEPGFIDYVSNESSFNRHTFKSFLFSLSLTFSIIPPF</sequence>
<evidence type="ECO:0000313" key="12">
    <source>
        <dbReference type="Proteomes" id="UP001059041"/>
    </source>
</evidence>
<keyword evidence="6" id="KW-0325">Glycoprotein</keyword>
<dbReference type="SUPFAM" id="SSF50494">
    <property type="entry name" value="Trypsin-like serine proteases"/>
    <property type="match status" value="1"/>
</dbReference>
<evidence type="ECO:0000313" key="11">
    <source>
        <dbReference type="EMBL" id="KAI7805524.1"/>
    </source>
</evidence>
<dbReference type="InterPro" id="IPR018114">
    <property type="entry name" value="TRYPSIN_HIS"/>
</dbReference>
<dbReference type="PANTHER" id="PTHR24253">
    <property type="entry name" value="TRANSMEMBRANE PROTEASE SERINE"/>
    <property type="match status" value="1"/>
</dbReference>
<dbReference type="Pfam" id="PF00089">
    <property type="entry name" value="Trypsin"/>
    <property type="match status" value="1"/>
</dbReference>
<dbReference type="InterPro" id="IPR001254">
    <property type="entry name" value="Trypsin_dom"/>
</dbReference>
<evidence type="ECO:0000256" key="5">
    <source>
        <dbReference type="ARBA" id="ARBA00023157"/>
    </source>
</evidence>
<proteinExistence type="predicted"/>
<dbReference type="PANTHER" id="PTHR24253:SF144">
    <property type="entry name" value="CHYMOTRYPSIN-LIKE PROTEASE CTRL-1-RELATED"/>
    <property type="match status" value="1"/>
</dbReference>
<dbReference type="PROSITE" id="PS00134">
    <property type="entry name" value="TRYPSIN_HIS"/>
    <property type="match status" value="1"/>
</dbReference>
<dbReference type="InterPro" id="IPR001314">
    <property type="entry name" value="Peptidase_S1A"/>
</dbReference>
<comment type="caution">
    <text evidence="11">The sequence shown here is derived from an EMBL/GenBank/DDBJ whole genome shotgun (WGS) entry which is preliminary data.</text>
</comment>
<evidence type="ECO:0000256" key="1">
    <source>
        <dbReference type="ARBA" id="ARBA00022670"/>
    </source>
</evidence>
<dbReference type="CDD" id="cd00190">
    <property type="entry name" value="Tryp_SPc"/>
    <property type="match status" value="1"/>
</dbReference>
<dbReference type="SMART" id="SM00020">
    <property type="entry name" value="Tryp_SPc"/>
    <property type="match status" value="1"/>
</dbReference>
<dbReference type="InterPro" id="IPR009003">
    <property type="entry name" value="Peptidase_S1_PA"/>
</dbReference>
<keyword evidence="4 7" id="KW-0720">Serine protease</keyword>
<keyword evidence="9" id="KW-0812">Transmembrane</keyword>
<keyword evidence="3 7" id="KW-0378">Hydrolase</keyword>
<dbReference type="InterPro" id="IPR043504">
    <property type="entry name" value="Peptidase_S1_PA_chymotrypsin"/>
</dbReference>
<evidence type="ECO:0000256" key="4">
    <source>
        <dbReference type="ARBA" id="ARBA00022825"/>
    </source>
</evidence>
<dbReference type="PROSITE" id="PS00135">
    <property type="entry name" value="TRYPSIN_SER"/>
    <property type="match status" value="1"/>
</dbReference>
<dbReference type="PROSITE" id="PS50240">
    <property type="entry name" value="TRYPSIN_DOM"/>
    <property type="match status" value="1"/>
</dbReference>
<evidence type="ECO:0000256" key="7">
    <source>
        <dbReference type="RuleBase" id="RU363034"/>
    </source>
</evidence>
<protein>
    <recommendedName>
        <fullName evidence="10">Peptidase S1 domain-containing protein</fullName>
    </recommendedName>
</protein>
<dbReference type="OrthoDB" id="10012881at2759"/>
<accession>A0A9W7WNP0</accession>
<evidence type="ECO:0000256" key="6">
    <source>
        <dbReference type="ARBA" id="ARBA00023180"/>
    </source>
</evidence>
<dbReference type="Gene3D" id="2.40.10.10">
    <property type="entry name" value="Trypsin-like serine proteases"/>
    <property type="match status" value="1"/>
</dbReference>
<dbReference type="InterPro" id="IPR033116">
    <property type="entry name" value="TRYPSIN_SER"/>
</dbReference>
<evidence type="ECO:0000256" key="8">
    <source>
        <dbReference type="SAM" id="MobiDB-lite"/>
    </source>
</evidence>